<dbReference type="AlphaFoldDB" id="A0ABD6AG62"/>
<sequence length="130" mass="13902">MSYDAESDLKYIESVDDIPLTGPDLWEGDSDAKLDAAETAESKLEADVNDGVVIGDATTLHAKAANAYASYLLFIGPEHPEDALSGQMYGGAGDDTMEFATEVHDVYRSLRSSIEGSDADSSQDTTEFVL</sequence>
<dbReference type="Proteomes" id="UP001596545">
    <property type="component" value="Unassembled WGS sequence"/>
</dbReference>
<accession>A0ABD6AG62</accession>
<reference evidence="1 2" key="1">
    <citation type="journal article" date="2019" name="Int. J. Syst. Evol. Microbiol.">
        <title>The Global Catalogue of Microorganisms (GCM) 10K type strain sequencing project: providing services to taxonomists for standard genome sequencing and annotation.</title>
        <authorList>
            <consortium name="The Broad Institute Genomics Platform"/>
            <consortium name="The Broad Institute Genome Sequencing Center for Infectious Disease"/>
            <person name="Wu L."/>
            <person name="Ma J."/>
        </authorList>
    </citation>
    <scope>NUCLEOTIDE SEQUENCE [LARGE SCALE GENOMIC DNA]</scope>
    <source>
        <strain evidence="1 2">CGMCC 1.12554</strain>
    </source>
</reference>
<evidence type="ECO:0000313" key="2">
    <source>
        <dbReference type="Proteomes" id="UP001596545"/>
    </source>
</evidence>
<protein>
    <submittedName>
        <fullName evidence="1">Uncharacterized protein</fullName>
    </submittedName>
</protein>
<proteinExistence type="predicted"/>
<evidence type="ECO:0000313" key="1">
    <source>
        <dbReference type="EMBL" id="MFC7323244.1"/>
    </source>
</evidence>
<name>A0ABD6AG62_9EURY</name>
<keyword evidence="2" id="KW-1185">Reference proteome</keyword>
<organism evidence="1 2">
    <name type="scientific">Halorubrum rutilum</name>
    <dbReference type="NCBI Taxonomy" id="1364933"/>
    <lineage>
        <taxon>Archaea</taxon>
        <taxon>Methanobacteriati</taxon>
        <taxon>Methanobacteriota</taxon>
        <taxon>Stenosarchaea group</taxon>
        <taxon>Halobacteria</taxon>
        <taxon>Halobacteriales</taxon>
        <taxon>Haloferacaceae</taxon>
        <taxon>Halorubrum</taxon>
    </lineage>
</organism>
<comment type="caution">
    <text evidence="1">The sequence shown here is derived from an EMBL/GenBank/DDBJ whole genome shotgun (WGS) entry which is preliminary data.</text>
</comment>
<dbReference type="EMBL" id="JBHTBL010000001">
    <property type="protein sequence ID" value="MFC7323244.1"/>
    <property type="molecule type" value="Genomic_DNA"/>
</dbReference>
<dbReference type="RefSeq" id="WP_256407344.1">
    <property type="nucleotide sequence ID" value="NZ_JANHDN010000001.1"/>
</dbReference>
<gene>
    <name evidence="1" type="ORF">ACFQMF_01490</name>
</gene>